<reference evidence="2" key="1">
    <citation type="journal article" date="2019" name="Int. J. Syst. Evol. Microbiol.">
        <title>The Global Catalogue of Microorganisms (GCM) 10K type strain sequencing project: providing services to taxonomists for standard genome sequencing and annotation.</title>
        <authorList>
            <consortium name="The Broad Institute Genomics Platform"/>
            <consortium name="The Broad Institute Genome Sequencing Center for Infectious Disease"/>
            <person name="Wu L."/>
            <person name="Ma J."/>
        </authorList>
    </citation>
    <scope>NUCLEOTIDE SEQUENCE [LARGE SCALE GENOMIC DNA]</scope>
    <source>
        <strain evidence="2">CCUG 57113</strain>
    </source>
</reference>
<protein>
    <submittedName>
        <fullName evidence="1">Late competence development ComFB family protein</fullName>
    </submittedName>
</protein>
<dbReference type="InterPro" id="IPR019657">
    <property type="entry name" value="ComFB"/>
</dbReference>
<dbReference type="Pfam" id="PF10719">
    <property type="entry name" value="ComFB"/>
    <property type="match status" value="1"/>
</dbReference>
<accession>A0ABW0M2N1</accession>
<evidence type="ECO:0000313" key="2">
    <source>
        <dbReference type="Proteomes" id="UP001596105"/>
    </source>
</evidence>
<name>A0ABW0M2N1_9BACL</name>
<comment type="caution">
    <text evidence="1">The sequence shown here is derived from an EMBL/GenBank/DDBJ whole genome shotgun (WGS) entry which is preliminary data.</text>
</comment>
<dbReference type="RefSeq" id="WP_209744607.1">
    <property type="nucleotide sequence ID" value="NZ_JBHSMH010000097.1"/>
</dbReference>
<evidence type="ECO:0000313" key="1">
    <source>
        <dbReference type="EMBL" id="MFC5471387.1"/>
    </source>
</evidence>
<sequence length="95" mass="10747">MIPSRELPVLNVMEPIVSHMFEDHFEKAGILKCGCEKCRVDVLSLTLNRVPPRYTSTQAGEAFVKALYQDSQLQSDILRELAKAVQVIEEHPNHS</sequence>
<organism evidence="1 2">
    <name type="scientific">Cohnella suwonensis</name>
    <dbReference type="NCBI Taxonomy" id="696072"/>
    <lineage>
        <taxon>Bacteria</taxon>
        <taxon>Bacillati</taxon>
        <taxon>Bacillota</taxon>
        <taxon>Bacilli</taxon>
        <taxon>Bacillales</taxon>
        <taxon>Paenibacillaceae</taxon>
        <taxon>Cohnella</taxon>
    </lineage>
</organism>
<proteinExistence type="predicted"/>
<gene>
    <name evidence="1" type="ORF">ACFPPD_22110</name>
</gene>
<dbReference type="EMBL" id="JBHSMH010000097">
    <property type="protein sequence ID" value="MFC5471387.1"/>
    <property type="molecule type" value="Genomic_DNA"/>
</dbReference>
<keyword evidence="2" id="KW-1185">Reference proteome</keyword>
<dbReference type="Proteomes" id="UP001596105">
    <property type="component" value="Unassembled WGS sequence"/>
</dbReference>